<reference evidence="2 3" key="1">
    <citation type="journal article" date="2018" name="Nat. Ecol. Evol.">
        <title>Pezizomycetes genomes reveal the molecular basis of ectomycorrhizal truffle lifestyle.</title>
        <authorList>
            <person name="Murat C."/>
            <person name="Payen T."/>
            <person name="Noel B."/>
            <person name="Kuo A."/>
            <person name="Morin E."/>
            <person name="Chen J."/>
            <person name="Kohler A."/>
            <person name="Krizsan K."/>
            <person name="Balestrini R."/>
            <person name="Da Silva C."/>
            <person name="Montanini B."/>
            <person name="Hainaut M."/>
            <person name="Levati E."/>
            <person name="Barry K.W."/>
            <person name="Belfiori B."/>
            <person name="Cichocki N."/>
            <person name="Clum A."/>
            <person name="Dockter R.B."/>
            <person name="Fauchery L."/>
            <person name="Guy J."/>
            <person name="Iotti M."/>
            <person name="Le Tacon F."/>
            <person name="Lindquist E.A."/>
            <person name="Lipzen A."/>
            <person name="Malagnac F."/>
            <person name="Mello A."/>
            <person name="Molinier V."/>
            <person name="Miyauchi S."/>
            <person name="Poulain J."/>
            <person name="Riccioni C."/>
            <person name="Rubini A."/>
            <person name="Sitrit Y."/>
            <person name="Splivallo R."/>
            <person name="Traeger S."/>
            <person name="Wang M."/>
            <person name="Zifcakova L."/>
            <person name="Wipf D."/>
            <person name="Zambonelli A."/>
            <person name="Paolocci F."/>
            <person name="Nowrousian M."/>
            <person name="Ottonello S."/>
            <person name="Baldrian P."/>
            <person name="Spatafora J.W."/>
            <person name="Henrissat B."/>
            <person name="Nagy L.G."/>
            <person name="Aury J.M."/>
            <person name="Wincker P."/>
            <person name="Grigoriev I.V."/>
            <person name="Bonfante P."/>
            <person name="Martin F.M."/>
        </authorList>
    </citation>
    <scope>NUCLEOTIDE SEQUENCE [LARGE SCALE GENOMIC DNA]</scope>
    <source>
        <strain evidence="2 3">RN42</strain>
    </source>
</reference>
<feature type="compositionally biased region" description="Polar residues" evidence="1">
    <location>
        <begin position="21"/>
        <end position="33"/>
    </location>
</feature>
<feature type="compositionally biased region" description="Polar residues" evidence="1">
    <location>
        <begin position="74"/>
        <end position="92"/>
    </location>
</feature>
<dbReference type="AlphaFoldDB" id="A0A3N4I0R8"/>
<feature type="region of interest" description="Disordered" evidence="1">
    <location>
        <begin position="1"/>
        <end position="119"/>
    </location>
</feature>
<organism evidence="2 3">
    <name type="scientific">Ascobolus immersus RN42</name>
    <dbReference type="NCBI Taxonomy" id="1160509"/>
    <lineage>
        <taxon>Eukaryota</taxon>
        <taxon>Fungi</taxon>
        <taxon>Dikarya</taxon>
        <taxon>Ascomycota</taxon>
        <taxon>Pezizomycotina</taxon>
        <taxon>Pezizomycetes</taxon>
        <taxon>Pezizales</taxon>
        <taxon>Ascobolaceae</taxon>
        <taxon>Ascobolus</taxon>
    </lineage>
</organism>
<feature type="compositionally biased region" description="Basic and acidic residues" evidence="1">
    <location>
        <begin position="9"/>
        <end position="20"/>
    </location>
</feature>
<evidence type="ECO:0000313" key="3">
    <source>
        <dbReference type="Proteomes" id="UP000275078"/>
    </source>
</evidence>
<accession>A0A3N4I0R8</accession>
<feature type="compositionally biased region" description="Basic residues" evidence="1">
    <location>
        <begin position="41"/>
        <end position="56"/>
    </location>
</feature>
<evidence type="ECO:0000256" key="1">
    <source>
        <dbReference type="SAM" id="MobiDB-lite"/>
    </source>
</evidence>
<proteinExistence type="predicted"/>
<dbReference type="EMBL" id="ML119697">
    <property type="protein sequence ID" value="RPA79569.1"/>
    <property type="molecule type" value="Genomic_DNA"/>
</dbReference>
<sequence>MLRRSRRTNLKDNVLEKEYQKQVTINLKSQRQNDSQDRPKPPRTHRRRSMPKRQRFFHNLADGIISKRKKQQSPKESNQSVHLQCPSFQEVNAANAMHSAQEVEKQAAAPASPPTKPLP</sequence>
<dbReference type="Proteomes" id="UP000275078">
    <property type="component" value="Unassembled WGS sequence"/>
</dbReference>
<name>A0A3N4I0R8_ASCIM</name>
<keyword evidence="3" id="KW-1185">Reference proteome</keyword>
<protein>
    <submittedName>
        <fullName evidence="2">Uncharacterized protein</fullName>
    </submittedName>
</protein>
<evidence type="ECO:0000313" key="2">
    <source>
        <dbReference type="EMBL" id="RPA79569.1"/>
    </source>
</evidence>
<gene>
    <name evidence="2" type="ORF">BJ508DRAFT_308192</name>
</gene>